<dbReference type="Pfam" id="PF01066">
    <property type="entry name" value="CDP-OH_P_transf"/>
    <property type="match status" value="1"/>
</dbReference>
<dbReference type="GO" id="GO:0016020">
    <property type="term" value="C:membrane"/>
    <property type="evidence" value="ECO:0007669"/>
    <property type="project" value="UniProtKB-SubCell"/>
</dbReference>
<evidence type="ECO:0000256" key="11">
    <source>
        <dbReference type="ARBA" id="ARBA00022989"/>
    </source>
</evidence>
<comment type="catalytic activity">
    <reaction evidence="18">
        <text>a CDP-1,2-diacyl-sn-glycerol + myo-inositol = a 1,2-diacyl-sn-glycero-3-phospho-(1D-myo-inositol) + CMP + H(+)</text>
        <dbReference type="Rhea" id="RHEA:11580"/>
        <dbReference type="ChEBI" id="CHEBI:15378"/>
        <dbReference type="ChEBI" id="CHEBI:17268"/>
        <dbReference type="ChEBI" id="CHEBI:57880"/>
        <dbReference type="ChEBI" id="CHEBI:58332"/>
        <dbReference type="ChEBI" id="CHEBI:60377"/>
        <dbReference type="EC" id="2.7.8.11"/>
    </reaction>
</comment>
<evidence type="ECO:0000256" key="1">
    <source>
        <dbReference type="ARBA" id="ARBA00001936"/>
    </source>
</evidence>
<evidence type="ECO:0000256" key="19">
    <source>
        <dbReference type="RuleBase" id="RU003750"/>
    </source>
</evidence>
<evidence type="ECO:0000256" key="14">
    <source>
        <dbReference type="ARBA" id="ARBA00023209"/>
    </source>
</evidence>
<dbReference type="OrthoDB" id="10251079at2759"/>
<evidence type="ECO:0000256" key="15">
    <source>
        <dbReference type="ARBA" id="ARBA00023211"/>
    </source>
</evidence>
<dbReference type="InterPro" id="IPR048254">
    <property type="entry name" value="CDP_ALCOHOL_P_TRANSF_CS"/>
</dbReference>
<keyword evidence="11 20" id="KW-1133">Transmembrane helix</keyword>
<dbReference type="Proteomes" id="UP001152320">
    <property type="component" value="Chromosome 4"/>
</dbReference>
<dbReference type="InterPro" id="IPR000462">
    <property type="entry name" value="CDP-OH_P_trans"/>
</dbReference>
<evidence type="ECO:0000256" key="16">
    <source>
        <dbReference type="ARBA" id="ARBA00023264"/>
    </source>
</evidence>
<keyword evidence="22" id="KW-1185">Reference proteome</keyword>
<evidence type="ECO:0000256" key="3">
    <source>
        <dbReference type="ARBA" id="ARBA00004141"/>
    </source>
</evidence>
<keyword evidence="6 18" id="KW-0444">Lipid biosynthesis</keyword>
<dbReference type="GO" id="GO:0005794">
    <property type="term" value="C:Golgi apparatus"/>
    <property type="evidence" value="ECO:0007669"/>
    <property type="project" value="TreeGrafter"/>
</dbReference>
<dbReference type="GO" id="GO:0003881">
    <property type="term" value="F:CDP-diacylglycerol-inositol 3-phosphatidyltransferase activity"/>
    <property type="evidence" value="ECO:0007669"/>
    <property type="project" value="UniProtKB-UniRule"/>
</dbReference>
<feature type="transmembrane region" description="Helical" evidence="20">
    <location>
        <begin position="112"/>
        <end position="132"/>
    </location>
</feature>
<dbReference type="InterPro" id="IPR014387">
    <property type="entry name" value="CDP_diag_ino_3_P_euk"/>
</dbReference>
<evidence type="ECO:0000256" key="20">
    <source>
        <dbReference type="SAM" id="Phobius"/>
    </source>
</evidence>
<evidence type="ECO:0000256" key="10">
    <source>
        <dbReference type="ARBA" id="ARBA00022842"/>
    </source>
</evidence>
<accession>A0A9Q1HE60</accession>
<keyword evidence="10" id="KW-0460">Magnesium</keyword>
<dbReference type="EC" id="2.7.8.11" evidence="5 18"/>
<comment type="cofactor">
    <cofactor evidence="1">
        <name>Mn(2+)</name>
        <dbReference type="ChEBI" id="CHEBI:29035"/>
    </cofactor>
</comment>
<dbReference type="Gene3D" id="1.20.120.1760">
    <property type="match status" value="1"/>
</dbReference>
<evidence type="ECO:0000256" key="7">
    <source>
        <dbReference type="ARBA" id="ARBA00022679"/>
    </source>
</evidence>
<evidence type="ECO:0000313" key="22">
    <source>
        <dbReference type="Proteomes" id="UP001152320"/>
    </source>
</evidence>
<dbReference type="PROSITE" id="PS00379">
    <property type="entry name" value="CDP_ALCOHOL_P_TRANSF"/>
    <property type="match status" value="1"/>
</dbReference>
<keyword evidence="16 18" id="KW-1208">Phospholipid metabolism</keyword>
<keyword evidence="15" id="KW-0464">Manganese</keyword>
<dbReference type="FunFam" id="1.20.120.1760:FF:000003">
    <property type="entry name" value="CDP-diacylglycerol--inositol 3-phosphatidyltransferase"/>
    <property type="match status" value="1"/>
</dbReference>
<comment type="similarity">
    <text evidence="4 18 19">Belongs to the CDP-alcohol phosphatidyltransferase class-I family.</text>
</comment>
<evidence type="ECO:0000256" key="2">
    <source>
        <dbReference type="ARBA" id="ARBA00001946"/>
    </source>
</evidence>
<reference evidence="21" key="1">
    <citation type="submission" date="2021-10" db="EMBL/GenBank/DDBJ databases">
        <title>Tropical sea cucumber genome reveals ecological adaptation and Cuvierian tubules defense mechanism.</title>
        <authorList>
            <person name="Chen T."/>
        </authorList>
    </citation>
    <scope>NUCLEOTIDE SEQUENCE</scope>
    <source>
        <strain evidence="21">Nanhai2018</strain>
        <tissue evidence="21">Muscle</tissue>
    </source>
</reference>
<comment type="subcellular location">
    <subcellularLocation>
        <location evidence="3">Membrane</location>
        <topology evidence="3">Multi-pass membrane protein</topology>
    </subcellularLocation>
</comment>
<evidence type="ECO:0000256" key="13">
    <source>
        <dbReference type="ARBA" id="ARBA00023136"/>
    </source>
</evidence>
<name>A0A9Q1HE60_HOLLE</name>
<dbReference type="AlphaFoldDB" id="A0A9Q1HE60"/>
<sequence>MRTDYITAAWCYLLSFYLDTLDGLAARYFNQETNFGDMLDQLTDRCATMCLLVTLSVFYPDYMFWFQLSMCLDITGHWLHVHCSTVQGRSSHKFVDPSGNPILRMYYTSMPFSYLMCYGNELFYAMLYLLHFDDGPPVFGLLGMFEVLAYLTAPIALGKSAISMVHLVVAVRNISIIDVAEREAATALKKN</sequence>
<evidence type="ECO:0000256" key="9">
    <source>
        <dbReference type="ARBA" id="ARBA00022723"/>
    </source>
</evidence>
<proteinExistence type="inferred from homology"/>
<evidence type="ECO:0000256" key="5">
    <source>
        <dbReference type="ARBA" id="ARBA00013212"/>
    </source>
</evidence>
<organism evidence="21 22">
    <name type="scientific">Holothuria leucospilota</name>
    <name type="common">Black long sea cucumber</name>
    <name type="synonym">Mertensiothuria leucospilota</name>
    <dbReference type="NCBI Taxonomy" id="206669"/>
    <lineage>
        <taxon>Eukaryota</taxon>
        <taxon>Metazoa</taxon>
        <taxon>Echinodermata</taxon>
        <taxon>Eleutherozoa</taxon>
        <taxon>Echinozoa</taxon>
        <taxon>Holothuroidea</taxon>
        <taxon>Aspidochirotacea</taxon>
        <taxon>Aspidochirotida</taxon>
        <taxon>Holothuriidae</taxon>
        <taxon>Holothuria</taxon>
    </lineage>
</organism>
<evidence type="ECO:0000256" key="17">
    <source>
        <dbReference type="ARBA" id="ARBA00070582"/>
    </source>
</evidence>
<dbReference type="EMBL" id="JAIZAY010000004">
    <property type="protein sequence ID" value="KAJ8042944.1"/>
    <property type="molecule type" value="Genomic_DNA"/>
</dbReference>
<evidence type="ECO:0000256" key="4">
    <source>
        <dbReference type="ARBA" id="ARBA00010441"/>
    </source>
</evidence>
<protein>
    <recommendedName>
        <fullName evidence="17 18">CDP-diacylglycerol--inositol 3-phosphatidyltransferase</fullName>
        <ecNumber evidence="5 18">2.7.8.11</ecNumber>
    </recommendedName>
</protein>
<dbReference type="PANTHER" id="PTHR15362">
    <property type="entry name" value="PHOSPHATIDYLINOSITOL SYNTHASE"/>
    <property type="match status" value="1"/>
</dbReference>
<keyword evidence="13 18" id="KW-0472">Membrane</keyword>
<dbReference type="GO" id="GO:0006661">
    <property type="term" value="P:phosphatidylinositol biosynthetic process"/>
    <property type="evidence" value="ECO:0007669"/>
    <property type="project" value="TreeGrafter"/>
</dbReference>
<evidence type="ECO:0000256" key="18">
    <source>
        <dbReference type="PIRNR" id="PIRNR000848"/>
    </source>
</evidence>
<keyword evidence="8 20" id="KW-0812">Transmembrane</keyword>
<dbReference type="InterPro" id="IPR043130">
    <property type="entry name" value="CDP-OH_PTrfase_TM_dom"/>
</dbReference>
<evidence type="ECO:0000256" key="6">
    <source>
        <dbReference type="ARBA" id="ARBA00022516"/>
    </source>
</evidence>
<dbReference type="GO" id="GO:0046872">
    <property type="term" value="F:metal ion binding"/>
    <property type="evidence" value="ECO:0007669"/>
    <property type="project" value="UniProtKB-KW"/>
</dbReference>
<evidence type="ECO:0000256" key="12">
    <source>
        <dbReference type="ARBA" id="ARBA00023098"/>
    </source>
</evidence>
<keyword evidence="7 18" id="KW-0808">Transferase</keyword>
<keyword evidence="9" id="KW-0479">Metal-binding</keyword>
<evidence type="ECO:0000256" key="8">
    <source>
        <dbReference type="ARBA" id="ARBA00022692"/>
    </source>
</evidence>
<dbReference type="PANTHER" id="PTHR15362:SF4">
    <property type="entry name" value="CDP-DIACYLGLYCEROL--INOSITOL 3-PHOSPHATIDYLTRANSFERASE"/>
    <property type="match status" value="1"/>
</dbReference>
<evidence type="ECO:0000313" key="21">
    <source>
        <dbReference type="EMBL" id="KAJ8042944.1"/>
    </source>
</evidence>
<gene>
    <name evidence="21" type="ORF">HOLleu_09838</name>
</gene>
<keyword evidence="14 18" id="KW-0594">Phospholipid biosynthesis</keyword>
<comment type="caution">
    <text evidence="21">The sequence shown here is derived from an EMBL/GenBank/DDBJ whole genome shotgun (WGS) entry which is preliminary data.</text>
</comment>
<dbReference type="PIRSF" id="PIRSF000848">
    <property type="entry name" value="CDP_diag_ino_3_P"/>
    <property type="match status" value="1"/>
</dbReference>
<keyword evidence="12 18" id="KW-0443">Lipid metabolism</keyword>
<comment type="cofactor">
    <cofactor evidence="2">
        <name>Mg(2+)</name>
        <dbReference type="ChEBI" id="CHEBI:18420"/>
    </cofactor>
</comment>